<proteinExistence type="predicted"/>
<accession>E7MZA5</accession>
<sequence>MKGSSKKTMITAAVLMALSSGTASAATSGTVDSQELFHSNRLVTDQTRQPKMEENTASDSYEASISAQKKSAAAPVQKQTSHTAPQRAARLHWDDVDTRIAARSNTPAFTLSAQKAKPVIITAADVKRETKQAEKEGRAPQQLVGRTNMQGEGLPHVEVVPENEPPRVIPPRPAVPSVPPEDMHREPAQNMPVPPPPMQGSQMPIDHMHQPAAQMPTQAAVSVPQQSMSMAAVGGEEALQKPERPRYAQMPHEQFTLNPPADVPAPPKKPERFDSLDAPLSQGMRQEGHSLQAVPERSVRPEGVPALTPRPQQMQDDTLAGISGEVRRHILAGQLAMEIQLKKDPTVEGMRALTQVLRDNTTLTKLQKIDFLIGFGRALHRSDLPRQQQSLLIKTIADSF</sequence>
<keyword evidence="4" id="KW-1185">Reference proteome</keyword>
<reference evidence="3 4" key="1">
    <citation type="submission" date="2010-08" db="EMBL/GenBank/DDBJ databases">
        <authorList>
            <person name="Weinstock G."/>
            <person name="Sodergren E."/>
            <person name="Clifton S."/>
            <person name="Fulton L."/>
            <person name="Fulton B."/>
            <person name="Courtney L."/>
            <person name="Fronick C."/>
            <person name="Harrison M."/>
            <person name="Strong C."/>
            <person name="Farmer C."/>
            <person name="Delahaunty K."/>
            <person name="Markovic C."/>
            <person name="Hall O."/>
            <person name="Minx P."/>
            <person name="Tomlinson C."/>
            <person name="Mitreva M."/>
            <person name="Hou S."/>
            <person name="Chen J."/>
            <person name="Wollam A."/>
            <person name="Pepin K.H."/>
            <person name="Johnson M."/>
            <person name="Bhonagiri V."/>
            <person name="Zhang X."/>
            <person name="Suruliraj S."/>
            <person name="Warren W."/>
            <person name="Chinwalla A."/>
            <person name="Mardis E.R."/>
            <person name="Wilson R.K."/>
        </authorList>
    </citation>
    <scope>NUCLEOTIDE SEQUENCE [LARGE SCALE GENOMIC DNA]</scope>
    <source>
        <strain evidence="3 4">F0399</strain>
    </source>
</reference>
<dbReference type="Proteomes" id="UP000004633">
    <property type="component" value="Unassembled WGS sequence"/>
</dbReference>
<comment type="caution">
    <text evidence="3">The sequence shown here is derived from an EMBL/GenBank/DDBJ whole genome shotgun (WGS) entry which is preliminary data.</text>
</comment>
<evidence type="ECO:0000313" key="4">
    <source>
        <dbReference type="Proteomes" id="UP000004633"/>
    </source>
</evidence>
<feature type="region of interest" description="Disordered" evidence="1">
    <location>
        <begin position="161"/>
        <end position="195"/>
    </location>
</feature>
<evidence type="ECO:0000313" key="3">
    <source>
        <dbReference type="EMBL" id="EFW30419.1"/>
    </source>
</evidence>
<feature type="compositionally biased region" description="Polar residues" evidence="1">
    <location>
        <begin position="31"/>
        <end position="47"/>
    </location>
</feature>
<name>E7MZA5_9FIRM</name>
<feature type="region of interest" description="Disordered" evidence="1">
    <location>
        <begin position="24"/>
        <end position="89"/>
    </location>
</feature>
<keyword evidence="2" id="KW-0732">Signal</keyword>
<evidence type="ECO:0000256" key="1">
    <source>
        <dbReference type="SAM" id="MobiDB-lite"/>
    </source>
</evidence>
<dbReference type="HOGENOM" id="CLU_039382_0_0_9"/>
<feature type="compositionally biased region" description="Low complexity" evidence="1">
    <location>
        <begin position="63"/>
        <end position="74"/>
    </location>
</feature>
<feature type="chain" id="PRO_5003219330" evidence="2">
    <location>
        <begin position="26"/>
        <end position="400"/>
    </location>
</feature>
<evidence type="ECO:0000256" key="2">
    <source>
        <dbReference type="SAM" id="SignalP"/>
    </source>
</evidence>
<gene>
    <name evidence="3" type="ORF">HMPREF9555_00045</name>
</gene>
<organism evidence="3 4">
    <name type="scientific">Selenomonas artemidis F0399</name>
    <dbReference type="NCBI Taxonomy" id="749551"/>
    <lineage>
        <taxon>Bacteria</taxon>
        <taxon>Bacillati</taxon>
        <taxon>Bacillota</taxon>
        <taxon>Negativicutes</taxon>
        <taxon>Selenomonadales</taxon>
        <taxon>Selenomonadaceae</taxon>
        <taxon>Selenomonas</taxon>
    </lineage>
</organism>
<dbReference type="STRING" id="749551.HMPREF9555_00045"/>
<feature type="region of interest" description="Disordered" evidence="1">
    <location>
        <begin position="255"/>
        <end position="312"/>
    </location>
</feature>
<feature type="compositionally biased region" description="Pro residues" evidence="1">
    <location>
        <begin position="167"/>
        <end position="179"/>
    </location>
</feature>
<dbReference type="EMBL" id="AECV01000001">
    <property type="protein sequence ID" value="EFW30419.1"/>
    <property type="molecule type" value="Genomic_DNA"/>
</dbReference>
<dbReference type="AlphaFoldDB" id="E7MZA5"/>
<feature type="signal peptide" evidence="2">
    <location>
        <begin position="1"/>
        <end position="25"/>
    </location>
</feature>
<protein>
    <submittedName>
        <fullName evidence="3">Uncharacterized protein</fullName>
    </submittedName>
</protein>
<dbReference type="RefSeq" id="WP_009348664.1">
    <property type="nucleotide sequence ID" value="NZ_GL638127.1"/>
</dbReference>